<protein>
    <submittedName>
        <fullName evidence="10">Sodium channel protein type 11 subunit alpha (NaN) (Sensory neuron sodium channel 2) (Sodium channel protein type XI subunit alpha) (Voltage-gated sodium channel subunit alpha Nav1.9)</fullName>
    </submittedName>
</protein>
<evidence type="ECO:0000256" key="6">
    <source>
        <dbReference type="SAM" id="Phobius"/>
    </source>
</evidence>
<keyword evidence="11" id="KW-1185">Reference proteome</keyword>
<feature type="transmembrane region" description="Helical" evidence="6">
    <location>
        <begin position="245"/>
        <end position="268"/>
    </location>
</feature>
<reference evidence="8" key="1">
    <citation type="submission" date="2022-10" db="EMBL/GenBank/DDBJ databases">
        <authorList>
            <person name="Chen Y."/>
            <person name="Dougan E. K."/>
            <person name="Chan C."/>
            <person name="Rhodes N."/>
            <person name="Thang M."/>
        </authorList>
    </citation>
    <scope>NUCLEOTIDE SEQUENCE</scope>
</reference>
<evidence type="ECO:0000313" key="10">
    <source>
        <dbReference type="EMBL" id="CAL4780814.1"/>
    </source>
</evidence>
<dbReference type="Gene3D" id="1.10.287.70">
    <property type="match status" value="1"/>
</dbReference>
<name>A0A9P1G0Z2_9DINO</name>
<comment type="subcellular location">
    <subcellularLocation>
        <location evidence="1">Membrane</location>
        <topology evidence="1">Multi-pass membrane protein</topology>
    </subcellularLocation>
</comment>
<feature type="transmembrane region" description="Helical" evidence="6">
    <location>
        <begin position="177"/>
        <end position="195"/>
    </location>
</feature>
<feature type="transmembrane region" description="Helical" evidence="6">
    <location>
        <begin position="215"/>
        <end position="233"/>
    </location>
</feature>
<organism evidence="8">
    <name type="scientific">Cladocopium goreaui</name>
    <dbReference type="NCBI Taxonomy" id="2562237"/>
    <lineage>
        <taxon>Eukaryota</taxon>
        <taxon>Sar</taxon>
        <taxon>Alveolata</taxon>
        <taxon>Dinophyceae</taxon>
        <taxon>Suessiales</taxon>
        <taxon>Symbiodiniaceae</taxon>
        <taxon>Cladocopium</taxon>
    </lineage>
</organism>
<dbReference type="PANTHER" id="PTHR10037:SF230">
    <property type="entry name" value="CA[2+]-CHANNEL PROTEIN ALPHA[[1]] SUBUNIT T, ISOFORM F"/>
    <property type="match status" value="1"/>
</dbReference>
<evidence type="ECO:0000313" key="11">
    <source>
        <dbReference type="Proteomes" id="UP001152797"/>
    </source>
</evidence>
<dbReference type="GO" id="GO:0001518">
    <property type="term" value="C:voltage-gated sodium channel complex"/>
    <property type="evidence" value="ECO:0007669"/>
    <property type="project" value="TreeGrafter"/>
</dbReference>
<dbReference type="SUPFAM" id="SSF81324">
    <property type="entry name" value="Voltage-gated potassium channels"/>
    <property type="match status" value="1"/>
</dbReference>
<keyword evidence="3 6" id="KW-1133">Transmembrane helix</keyword>
<dbReference type="InterPro" id="IPR027359">
    <property type="entry name" value="Volt_channel_dom_sf"/>
</dbReference>
<keyword evidence="10" id="KW-0406">Ion transport</keyword>
<dbReference type="OrthoDB" id="416585at2759"/>
<dbReference type="EMBL" id="CAMXCT030001840">
    <property type="protein sequence ID" value="CAL4780814.1"/>
    <property type="molecule type" value="Genomic_DNA"/>
</dbReference>
<proteinExistence type="predicted"/>
<feature type="domain" description="Ion transport" evidence="7">
    <location>
        <begin position="176"/>
        <end position="401"/>
    </location>
</feature>
<evidence type="ECO:0000259" key="7">
    <source>
        <dbReference type="Pfam" id="PF00520"/>
    </source>
</evidence>
<evidence type="ECO:0000256" key="4">
    <source>
        <dbReference type="ARBA" id="ARBA00023136"/>
    </source>
</evidence>
<dbReference type="GO" id="GO:0005248">
    <property type="term" value="F:voltage-gated sodium channel activity"/>
    <property type="evidence" value="ECO:0007669"/>
    <property type="project" value="TreeGrafter"/>
</dbReference>
<dbReference type="GO" id="GO:0070509">
    <property type="term" value="P:calcium ion import"/>
    <property type="evidence" value="ECO:0007669"/>
    <property type="project" value="TreeGrafter"/>
</dbReference>
<dbReference type="PANTHER" id="PTHR10037">
    <property type="entry name" value="VOLTAGE-GATED CATION CHANNEL CALCIUM AND SODIUM"/>
    <property type="match status" value="1"/>
</dbReference>
<keyword evidence="2 6" id="KW-0812">Transmembrane</keyword>
<accession>A0A9P1G0Z2</accession>
<comment type="caution">
    <text evidence="8">The sequence shown here is derived from an EMBL/GenBank/DDBJ whole genome shotgun (WGS) entry which is preliminary data.</text>
</comment>
<dbReference type="Gene3D" id="1.20.120.350">
    <property type="entry name" value="Voltage-gated potassium channels. Chain C"/>
    <property type="match status" value="1"/>
</dbReference>
<dbReference type="AlphaFoldDB" id="A0A9P1G0Z2"/>
<evidence type="ECO:0000256" key="1">
    <source>
        <dbReference type="ARBA" id="ARBA00004141"/>
    </source>
</evidence>
<feature type="transmembrane region" description="Helical" evidence="6">
    <location>
        <begin position="312"/>
        <end position="335"/>
    </location>
</feature>
<dbReference type="Pfam" id="PF00520">
    <property type="entry name" value="Ion_trans"/>
    <property type="match status" value="1"/>
</dbReference>
<evidence type="ECO:0000256" key="3">
    <source>
        <dbReference type="ARBA" id="ARBA00022989"/>
    </source>
</evidence>
<evidence type="ECO:0000256" key="5">
    <source>
        <dbReference type="SAM" id="MobiDB-lite"/>
    </source>
</evidence>
<dbReference type="EMBL" id="CAMXCT020001840">
    <property type="protein sequence ID" value="CAL1146877.1"/>
    <property type="molecule type" value="Genomic_DNA"/>
</dbReference>
<keyword evidence="10" id="KW-0407">Ion channel</keyword>
<sequence length="415" mass="45933">MVIEWSSDPHPADREIWDSSVHDEIQKLRDFVEGQFKQQAELLKQLSVNHRRGKARASSHDNGDKEKVAMVMPVLPPPALGSSPEGESKAWTAWAAWAAWAAWDGLGEESTPSGSIRSMAKGSDVSGITPREATSREGTDMDFLSVSSPQDEDRVRKEFRELNSPSAIADWIMRSQVFIYGIMFVILFNLVSLGIEVDIAAKVGQNDVPKYFDYMNLIVVIIFIMELAVNVTANGIYKFVCGGDWLWNIFDVIIVALSALETGTSFLASSPTGTSQVSPSHLRFMRPIRLARALRGVRVMRLFRYVGALRTLLLSIMSSIASLFWTIVLLVLLFYSFGVLLTQLVSDYCRDQAIVETGDLNASPECSNLTYSRLWSSVPEAMLTLFMAISGGIDWDDALIPLQEVSPVAVAALLL</sequence>
<evidence type="ECO:0000256" key="2">
    <source>
        <dbReference type="ARBA" id="ARBA00022692"/>
    </source>
</evidence>
<keyword evidence="10" id="KW-0813">Transport</keyword>
<dbReference type="InterPro" id="IPR005821">
    <property type="entry name" value="Ion_trans_dom"/>
</dbReference>
<dbReference type="GO" id="GO:0086010">
    <property type="term" value="P:membrane depolarization during action potential"/>
    <property type="evidence" value="ECO:0007669"/>
    <property type="project" value="TreeGrafter"/>
</dbReference>
<dbReference type="GO" id="GO:0008332">
    <property type="term" value="F:low voltage-gated calcium channel activity"/>
    <property type="evidence" value="ECO:0007669"/>
    <property type="project" value="TreeGrafter"/>
</dbReference>
<evidence type="ECO:0000313" key="9">
    <source>
        <dbReference type="EMBL" id="CAL1146877.1"/>
    </source>
</evidence>
<reference evidence="9" key="2">
    <citation type="submission" date="2024-04" db="EMBL/GenBank/DDBJ databases">
        <authorList>
            <person name="Chen Y."/>
            <person name="Shah S."/>
            <person name="Dougan E. K."/>
            <person name="Thang M."/>
            <person name="Chan C."/>
        </authorList>
    </citation>
    <scope>NUCLEOTIDE SEQUENCE [LARGE SCALE GENOMIC DNA]</scope>
</reference>
<feature type="region of interest" description="Disordered" evidence="5">
    <location>
        <begin position="111"/>
        <end position="132"/>
    </location>
</feature>
<dbReference type="EMBL" id="CAMXCT010001840">
    <property type="protein sequence ID" value="CAI3993502.1"/>
    <property type="molecule type" value="Genomic_DNA"/>
</dbReference>
<evidence type="ECO:0000313" key="8">
    <source>
        <dbReference type="EMBL" id="CAI3993502.1"/>
    </source>
</evidence>
<dbReference type="Proteomes" id="UP001152797">
    <property type="component" value="Unassembled WGS sequence"/>
</dbReference>
<keyword evidence="4 6" id="KW-0472">Membrane</keyword>
<gene>
    <name evidence="8" type="ORF">C1SCF055_LOCUS20244</name>
</gene>
<dbReference type="InterPro" id="IPR043203">
    <property type="entry name" value="VGCC_Ca_Na"/>
</dbReference>